<evidence type="ECO:0000256" key="1">
    <source>
        <dbReference type="ARBA" id="ARBA00001917"/>
    </source>
</evidence>
<dbReference type="InterPro" id="IPR013785">
    <property type="entry name" value="Aldolase_TIM"/>
</dbReference>
<organism evidence="8 9">
    <name type="scientific">Stereocaulon virgatum</name>
    <dbReference type="NCBI Taxonomy" id="373712"/>
    <lineage>
        <taxon>Eukaryota</taxon>
        <taxon>Fungi</taxon>
        <taxon>Dikarya</taxon>
        <taxon>Ascomycota</taxon>
        <taxon>Pezizomycotina</taxon>
        <taxon>Lecanoromycetes</taxon>
        <taxon>OSLEUM clade</taxon>
        <taxon>Lecanoromycetidae</taxon>
        <taxon>Lecanorales</taxon>
        <taxon>Lecanorineae</taxon>
        <taxon>Stereocaulaceae</taxon>
        <taxon>Stereocaulon</taxon>
    </lineage>
</organism>
<dbReference type="EMBL" id="JBEFKJ010000008">
    <property type="protein sequence ID" value="KAL2044901.1"/>
    <property type="molecule type" value="Genomic_DNA"/>
</dbReference>
<evidence type="ECO:0000256" key="2">
    <source>
        <dbReference type="ARBA" id="ARBA00022630"/>
    </source>
</evidence>
<evidence type="ECO:0000259" key="7">
    <source>
        <dbReference type="Pfam" id="PF00724"/>
    </source>
</evidence>
<dbReference type="InterPro" id="IPR044152">
    <property type="entry name" value="YqjM-like"/>
</dbReference>
<comment type="caution">
    <text evidence="8">The sequence shown here is derived from an EMBL/GenBank/DDBJ whole genome shotgun (WGS) entry which is preliminary data.</text>
</comment>
<evidence type="ECO:0000256" key="5">
    <source>
        <dbReference type="ARBA" id="ARBA00023002"/>
    </source>
</evidence>
<reference evidence="8 9" key="1">
    <citation type="submission" date="2024-09" db="EMBL/GenBank/DDBJ databases">
        <title>Rethinking Asexuality: The Enigmatic Case of Functional Sexual Genes in Lepraria (Stereocaulaceae).</title>
        <authorList>
            <person name="Doellman M."/>
            <person name="Sun Y."/>
            <person name="Barcenas-Pena A."/>
            <person name="Lumbsch H.T."/>
            <person name="Grewe F."/>
        </authorList>
    </citation>
    <scope>NUCLEOTIDE SEQUENCE [LARGE SCALE GENOMIC DNA]</scope>
    <source>
        <strain evidence="8 9">Mercado 3170</strain>
    </source>
</reference>
<evidence type="ECO:0000313" key="9">
    <source>
        <dbReference type="Proteomes" id="UP001590950"/>
    </source>
</evidence>
<evidence type="ECO:0000256" key="6">
    <source>
        <dbReference type="SAM" id="MobiDB-lite"/>
    </source>
</evidence>
<name>A0ABR4AJ65_9LECA</name>
<keyword evidence="9" id="KW-1185">Reference proteome</keyword>
<feature type="domain" description="NADH:flavin oxidoreductase/NADH oxidase N-terminal" evidence="7">
    <location>
        <begin position="54"/>
        <end position="398"/>
    </location>
</feature>
<dbReference type="CDD" id="cd02932">
    <property type="entry name" value="OYE_YqiM_FMN"/>
    <property type="match status" value="1"/>
</dbReference>
<keyword evidence="4" id="KW-0521">NADP</keyword>
<dbReference type="Pfam" id="PF00724">
    <property type="entry name" value="Oxidored_FMN"/>
    <property type="match status" value="1"/>
</dbReference>
<dbReference type="PANTHER" id="PTHR43303:SF4">
    <property type="entry name" value="NADPH DEHYDROGENASE C23G7.10C-RELATED"/>
    <property type="match status" value="1"/>
</dbReference>
<evidence type="ECO:0000313" key="8">
    <source>
        <dbReference type="EMBL" id="KAL2044901.1"/>
    </source>
</evidence>
<keyword evidence="5" id="KW-0560">Oxidoreductase</keyword>
<proteinExistence type="predicted"/>
<dbReference type="PANTHER" id="PTHR43303">
    <property type="entry name" value="NADPH DEHYDROGENASE C23G7.10C-RELATED"/>
    <property type="match status" value="1"/>
</dbReference>
<dbReference type="SUPFAM" id="SSF51395">
    <property type="entry name" value="FMN-linked oxidoreductases"/>
    <property type="match status" value="1"/>
</dbReference>
<dbReference type="Gene3D" id="3.20.20.70">
    <property type="entry name" value="Aldolase class I"/>
    <property type="match status" value="1"/>
</dbReference>
<evidence type="ECO:0000256" key="3">
    <source>
        <dbReference type="ARBA" id="ARBA00022643"/>
    </source>
</evidence>
<comment type="cofactor">
    <cofactor evidence="1">
        <name>FMN</name>
        <dbReference type="ChEBI" id="CHEBI:58210"/>
    </cofactor>
</comment>
<evidence type="ECO:0000256" key="4">
    <source>
        <dbReference type="ARBA" id="ARBA00022857"/>
    </source>
</evidence>
<keyword evidence="3" id="KW-0288">FMN</keyword>
<protein>
    <recommendedName>
        <fullName evidence="7">NADH:flavin oxidoreductase/NADH oxidase N-terminal domain-containing protein</fullName>
    </recommendedName>
</protein>
<sequence length="425" mass="46335">MSEHHNVVESKQQDFRHQNIENEPAKGISYYTPAQNPPAGTASDPQPNGAPIPKLFQPLKLRGLTLQNRLMLSPLCQYSAENGHLTAWHFAHLGGIISRGPGLSMVEATAVMPEGRITPEDSGLWLDSQMEPLKRIVEFAHSQGQKIGLQLAHAGRKASTVAPWLSSGATATEEVNGWPDNVYAPSAIAYSEKLPQPKEMTKADIENVKKAWVAAVKRAVACGFDVMEIHNAHGYLLHSFVSPASNKRTDEYGGSFDNRTRLTREIIELTRQTIPKGMPLFLRISATDWLEEEPSIEASWKVEDTVRLAEAIANMGVDLLDVSSGGLHPKQKLKTGPGYQVPFAKAVKEKLGDKLAVGTVGSITSGKQANQSLEDGLDLIIVGRMFQKNPGLVWSFAEELGVQVNVANQIRWGFGGRPGAPKGKM</sequence>
<dbReference type="InterPro" id="IPR001155">
    <property type="entry name" value="OxRdtase_FMN_N"/>
</dbReference>
<feature type="region of interest" description="Disordered" evidence="6">
    <location>
        <begin position="25"/>
        <end position="54"/>
    </location>
</feature>
<keyword evidence="2" id="KW-0285">Flavoprotein</keyword>
<dbReference type="Proteomes" id="UP001590950">
    <property type="component" value="Unassembled WGS sequence"/>
</dbReference>
<gene>
    <name evidence="8" type="ORF">N7G274_002676</name>
</gene>
<accession>A0ABR4AJ65</accession>